<feature type="signal peptide" evidence="1">
    <location>
        <begin position="1"/>
        <end position="41"/>
    </location>
</feature>
<evidence type="ECO:0008006" key="4">
    <source>
        <dbReference type="Google" id="ProtNLM"/>
    </source>
</evidence>
<reference evidence="2 3" key="1">
    <citation type="submission" date="2019-02" db="EMBL/GenBank/DDBJ databases">
        <title>Deep-cultivation of Planctomycetes and their phenomic and genomic characterization uncovers novel biology.</title>
        <authorList>
            <person name="Wiegand S."/>
            <person name="Jogler M."/>
            <person name="Boedeker C."/>
            <person name="Pinto D."/>
            <person name="Vollmers J."/>
            <person name="Rivas-Marin E."/>
            <person name="Kohn T."/>
            <person name="Peeters S.H."/>
            <person name="Heuer A."/>
            <person name="Rast P."/>
            <person name="Oberbeckmann S."/>
            <person name="Bunk B."/>
            <person name="Jeske O."/>
            <person name="Meyerdierks A."/>
            <person name="Storesund J.E."/>
            <person name="Kallscheuer N."/>
            <person name="Luecker S."/>
            <person name="Lage O.M."/>
            <person name="Pohl T."/>
            <person name="Merkel B.J."/>
            <person name="Hornburger P."/>
            <person name="Mueller R.-W."/>
            <person name="Bruemmer F."/>
            <person name="Labrenz M."/>
            <person name="Spormann A.M."/>
            <person name="Op den Camp H."/>
            <person name="Overmann J."/>
            <person name="Amann R."/>
            <person name="Jetten M.S.M."/>
            <person name="Mascher T."/>
            <person name="Medema M.H."/>
            <person name="Devos D.P."/>
            <person name="Kaster A.-K."/>
            <person name="Ovreas L."/>
            <person name="Rohde M."/>
            <person name="Galperin M.Y."/>
            <person name="Jogler C."/>
        </authorList>
    </citation>
    <scope>NUCLEOTIDE SEQUENCE [LARGE SCALE GENOMIC DNA]</scope>
    <source>
        <strain evidence="2 3">SV_7m_r</strain>
    </source>
</reference>
<evidence type="ECO:0000256" key="1">
    <source>
        <dbReference type="SAM" id="SignalP"/>
    </source>
</evidence>
<dbReference type="AlphaFoldDB" id="A0A517SY15"/>
<evidence type="ECO:0000313" key="3">
    <source>
        <dbReference type="Proteomes" id="UP000315003"/>
    </source>
</evidence>
<proteinExistence type="predicted"/>
<dbReference type="RefSeq" id="WP_419187495.1">
    <property type="nucleotide sequence ID" value="NZ_CP036272.1"/>
</dbReference>
<accession>A0A517SY15</accession>
<dbReference type="Proteomes" id="UP000315003">
    <property type="component" value="Chromosome"/>
</dbReference>
<keyword evidence="3" id="KW-1185">Reference proteome</keyword>
<feature type="chain" id="PRO_5022128654" description="Cna protein B-type domain protein" evidence="1">
    <location>
        <begin position="42"/>
        <end position="428"/>
    </location>
</feature>
<dbReference type="EMBL" id="CP036272">
    <property type="protein sequence ID" value="QDT61035.1"/>
    <property type="molecule type" value="Genomic_DNA"/>
</dbReference>
<evidence type="ECO:0000313" key="2">
    <source>
        <dbReference type="EMBL" id="QDT61035.1"/>
    </source>
</evidence>
<gene>
    <name evidence="2" type="ORF">SV7mr_35650</name>
</gene>
<keyword evidence="1" id="KW-0732">Signal</keyword>
<dbReference type="SUPFAM" id="SSF117074">
    <property type="entry name" value="Hypothetical protein PA1324"/>
    <property type="match status" value="1"/>
</dbReference>
<name>A0A517SY15_9BACT</name>
<sequence length="428" mass="44571" precursor="true">MNTTQSKSASVRISQWSLIRCGCTVAASLVFVFSLCLPATAQEPEAPSGSRSNSKQRQDLKIRVTNIHGKTHPSENFSAYLVAPDGTHQELQKHPQEAGFFVAEQLPTGSYSAYIRGPETVVMHRFFFQASAPPADESMATDGAMATMTIPTAMLSTRRLHQLVERYMVQEPVINEHDDRRTFVNQKLSPTLPTHQDLHVETDRSLNGIVVGPTKTKGKSTTAHRANVLLLRGDVIVSRTTTDQDGVFFFETVRPGVSTLAVFHQSGAAIVPLHVKRNGVAEQAPNLLQDLPQSRGRGPLSFRMPAGQLQLVTRQASATVKPVAAVMLQTSGTPTIQINLANVGQSFQPLQQEVSGSISSVAPTSTAGGAAAAAGGLTAGVGGAGGAAAGGAAGVSSIGAGSVAGLSGLLGGEGEGIASPNASSPAVP</sequence>
<organism evidence="2 3">
    <name type="scientific">Stieleria bergensis</name>
    <dbReference type="NCBI Taxonomy" id="2528025"/>
    <lineage>
        <taxon>Bacteria</taxon>
        <taxon>Pseudomonadati</taxon>
        <taxon>Planctomycetota</taxon>
        <taxon>Planctomycetia</taxon>
        <taxon>Pirellulales</taxon>
        <taxon>Pirellulaceae</taxon>
        <taxon>Stieleria</taxon>
    </lineage>
</organism>
<protein>
    <recommendedName>
        <fullName evidence="4">Cna protein B-type domain protein</fullName>
    </recommendedName>
</protein>